<evidence type="ECO:0000256" key="2">
    <source>
        <dbReference type="SAM" id="Coils"/>
    </source>
</evidence>
<dbReference type="Gene3D" id="2.60.40.10">
    <property type="entry name" value="Immunoglobulins"/>
    <property type="match status" value="1"/>
</dbReference>
<dbReference type="InterPro" id="IPR000535">
    <property type="entry name" value="MSP_dom"/>
</dbReference>
<dbReference type="InterPro" id="IPR016763">
    <property type="entry name" value="VAP"/>
</dbReference>
<keyword evidence="3" id="KW-1133">Transmembrane helix</keyword>
<dbReference type="PROSITE" id="PS50202">
    <property type="entry name" value="MSP"/>
    <property type="match status" value="1"/>
</dbReference>
<dbReference type="AlphaFoldDB" id="A0A4S8J0G2"/>
<comment type="caution">
    <text evidence="5">The sequence shown here is derived from an EMBL/GenBank/DDBJ whole genome shotgun (WGS) entry which is preliminary data.</text>
</comment>
<dbReference type="GO" id="GO:0090158">
    <property type="term" value="P:endoplasmic reticulum membrane organization"/>
    <property type="evidence" value="ECO:0007669"/>
    <property type="project" value="TreeGrafter"/>
</dbReference>
<evidence type="ECO:0000256" key="1">
    <source>
        <dbReference type="ARBA" id="ARBA00008932"/>
    </source>
</evidence>
<keyword evidence="3" id="KW-0472">Membrane</keyword>
<evidence type="ECO:0000256" key="3">
    <source>
        <dbReference type="SAM" id="Phobius"/>
    </source>
</evidence>
<keyword evidence="6" id="KW-1185">Reference proteome</keyword>
<dbReference type="InterPro" id="IPR013783">
    <property type="entry name" value="Ig-like_fold"/>
</dbReference>
<dbReference type="PANTHER" id="PTHR10809">
    <property type="entry name" value="VESICLE-ASSOCIATED MEMBRANE PROTEIN-ASSOCIATED PROTEIN"/>
    <property type="match status" value="1"/>
</dbReference>
<comment type="similarity">
    <text evidence="1">Belongs to the VAMP-associated protein (VAP) (TC 9.B.17) family.</text>
</comment>
<dbReference type="GO" id="GO:0005789">
    <property type="term" value="C:endoplasmic reticulum membrane"/>
    <property type="evidence" value="ECO:0007669"/>
    <property type="project" value="InterPro"/>
</dbReference>
<dbReference type="SUPFAM" id="SSF49354">
    <property type="entry name" value="PapD-like"/>
    <property type="match status" value="1"/>
</dbReference>
<feature type="domain" description="MSP" evidence="4">
    <location>
        <begin position="7"/>
        <end position="127"/>
    </location>
</feature>
<dbReference type="PIRSF" id="PIRSF019693">
    <property type="entry name" value="VAMP-associated"/>
    <property type="match status" value="1"/>
</dbReference>
<evidence type="ECO:0000259" key="4">
    <source>
        <dbReference type="PROSITE" id="PS50202"/>
    </source>
</evidence>
<keyword evidence="3" id="KW-0812">Transmembrane</keyword>
<keyword evidence="2" id="KW-0175">Coiled coil</keyword>
<evidence type="ECO:0000313" key="6">
    <source>
        <dbReference type="Proteomes" id="UP000317650"/>
    </source>
</evidence>
<protein>
    <recommendedName>
        <fullName evidence="4">MSP domain-containing protein</fullName>
    </recommendedName>
</protein>
<evidence type="ECO:0000313" key="5">
    <source>
        <dbReference type="EMBL" id="THU54760.1"/>
    </source>
</evidence>
<organism evidence="5 6">
    <name type="scientific">Musa balbisiana</name>
    <name type="common">Banana</name>
    <dbReference type="NCBI Taxonomy" id="52838"/>
    <lineage>
        <taxon>Eukaryota</taxon>
        <taxon>Viridiplantae</taxon>
        <taxon>Streptophyta</taxon>
        <taxon>Embryophyta</taxon>
        <taxon>Tracheophyta</taxon>
        <taxon>Spermatophyta</taxon>
        <taxon>Magnoliopsida</taxon>
        <taxon>Liliopsida</taxon>
        <taxon>Zingiberales</taxon>
        <taxon>Musaceae</taxon>
        <taxon>Musa</taxon>
    </lineage>
</organism>
<dbReference type="GO" id="GO:0061817">
    <property type="term" value="P:endoplasmic reticulum-plasma membrane tethering"/>
    <property type="evidence" value="ECO:0007669"/>
    <property type="project" value="TreeGrafter"/>
</dbReference>
<dbReference type="Pfam" id="PF00635">
    <property type="entry name" value="Motile_Sperm"/>
    <property type="match status" value="1"/>
</dbReference>
<dbReference type="InterPro" id="IPR008962">
    <property type="entry name" value="PapD-like_sf"/>
</dbReference>
<accession>A0A4S8J0G2</accession>
<dbReference type="STRING" id="52838.A0A4S8J0G2"/>
<dbReference type="Proteomes" id="UP000317650">
    <property type="component" value="Chromosome 10"/>
</dbReference>
<proteinExistence type="inferred from homology"/>
<reference evidence="5 6" key="1">
    <citation type="journal article" date="2019" name="Nat. Plants">
        <title>Genome sequencing of Musa balbisiana reveals subgenome evolution and function divergence in polyploid bananas.</title>
        <authorList>
            <person name="Yao X."/>
        </authorList>
    </citation>
    <scope>NUCLEOTIDE SEQUENCE [LARGE SCALE GENOMIC DNA]</scope>
    <source>
        <strain evidence="6">cv. DH-PKW</strain>
        <tissue evidence="5">Leaves</tissue>
    </source>
</reference>
<dbReference type="FunFam" id="2.60.40.10:FF:000813">
    <property type="entry name" value="Vesicle-associated protein 1-1"/>
    <property type="match status" value="1"/>
</dbReference>
<name>A0A4S8J0G2_MUSBA</name>
<dbReference type="GO" id="GO:0005886">
    <property type="term" value="C:plasma membrane"/>
    <property type="evidence" value="ECO:0007669"/>
    <property type="project" value="TreeGrafter"/>
</dbReference>
<gene>
    <name evidence="5" type="ORF">C4D60_Mb10t28540</name>
</gene>
<feature type="coiled-coil region" evidence="2">
    <location>
        <begin position="222"/>
        <end position="263"/>
    </location>
</feature>
<sequence length="300" mass="33424">MGLGQVLVEIQPQELKFAFELKKQISCTVQLVNKSTDYVAYKVKTTSPKRYCVRPNTGIILPRSTCDFTVTMQAPKEAPPDMQLKDKFLVQSTVVPYGTTEEDIMPSFFSKENGRYIQENKLRVVLASPPHSPVVEPINGVRQEPALENPESAETCIFDNGALQHELANEVPILRKTSVLHNGAPKHEAIHENPLLEKACISSNQALNGVPDIISSPVAKDIDDLKLKLNNLEVKLNEAEKTIMSLKKENNATLQEGEKLQQEIALLRLKSSARVQAGFPFLFVVFIAFVGMTLGYLWHS</sequence>
<feature type="transmembrane region" description="Helical" evidence="3">
    <location>
        <begin position="277"/>
        <end position="298"/>
    </location>
</feature>
<dbReference type="EMBL" id="PYDT01000008">
    <property type="protein sequence ID" value="THU54760.1"/>
    <property type="molecule type" value="Genomic_DNA"/>
</dbReference>
<dbReference type="PANTHER" id="PTHR10809:SF148">
    <property type="entry name" value="OS01G0936800 PROTEIN"/>
    <property type="match status" value="1"/>
</dbReference>